<dbReference type="InterPro" id="IPR036291">
    <property type="entry name" value="NAD(P)-bd_dom_sf"/>
</dbReference>
<dbReference type="InterPro" id="IPR055170">
    <property type="entry name" value="GFO_IDH_MocA-like_dom"/>
</dbReference>
<reference evidence="8 9" key="1">
    <citation type="journal article" date="2020" name="ISME J.">
        <title>Uncovering the hidden diversity of litter-decomposition mechanisms in mushroom-forming fungi.</title>
        <authorList>
            <person name="Floudas D."/>
            <person name="Bentzer J."/>
            <person name="Ahren D."/>
            <person name="Johansson T."/>
            <person name="Persson P."/>
            <person name="Tunlid A."/>
        </authorList>
    </citation>
    <scope>NUCLEOTIDE SEQUENCE [LARGE SCALE GENOMIC DNA]</scope>
    <source>
        <strain evidence="8 9">CBS 661.87</strain>
    </source>
</reference>
<dbReference type="InterPro" id="IPR000683">
    <property type="entry name" value="Gfo/Idh/MocA-like_OxRdtase_N"/>
</dbReference>
<dbReference type="SUPFAM" id="SSF55347">
    <property type="entry name" value="Glyceraldehyde-3-phosphate dehydrogenase-like, C-terminal domain"/>
    <property type="match status" value="1"/>
</dbReference>
<dbReference type="GO" id="GO:0000166">
    <property type="term" value="F:nucleotide binding"/>
    <property type="evidence" value="ECO:0007669"/>
    <property type="project" value="InterPro"/>
</dbReference>
<evidence type="ECO:0000259" key="7">
    <source>
        <dbReference type="Pfam" id="PF22725"/>
    </source>
</evidence>
<dbReference type="OrthoDB" id="2129491at2759"/>
<accession>A0A8H5LXQ7</accession>
<comment type="catalytic activity">
    <reaction evidence="5">
        <text>D-xylose + NADP(+) = D-xylono-1,5-lactone + NADPH + H(+)</text>
        <dbReference type="Rhea" id="RHEA:22000"/>
        <dbReference type="ChEBI" id="CHEBI:15378"/>
        <dbReference type="ChEBI" id="CHEBI:15867"/>
        <dbReference type="ChEBI" id="CHEBI:53455"/>
        <dbReference type="ChEBI" id="CHEBI:57783"/>
        <dbReference type="ChEBI" id="CHEBI:58349"/>
        <dbReference type="EC" id="1.1.1.179"/>
    </reaction>
</comment>
<dbReference type="InterPro" id="IPR050984">
    <property type="entry name" value="Gfo/Idh/MocA_domain"/>
</dbReference>
<dbReference type="PANTHER" id="PTHR22604:SF105">
    <property type="entry name" value="TRANS-1,2-DIHYDROBENZENE-1,2-DIOL DEHYDROGENASE"/>
    <property type="match status" value="1"/>
</dbReference>
<evidence type="ECO:0000313" key="9">
    <source>
        <dbReference type="Proteomes" id="UP000565441"/>
    </source>
</evidence>
<dbReference type="EMBL" id="JAACJP010000040">
    <property type="protein sequence ID" value="KAF5373224.1"/>
    <property type="molecule type" value="Genomic_DNA"/>
</dbReference>
<name>A0A8H5LXQ7_9AGAR</name>
<dbReference type="EC" id="1.1.1.179" evidence="3"/>
<dbReference type="Gene3D" id="3.40.50.720">
    <property type="entry name" value="NAD(P)-binding Rossmann-like Domain"/>
    <property type="match status" value="1"/>
</dbReference>
<evidence type="ECO:0000313" key="8">
    <source>
        <dbReference type="EMBL" id="KAF5373224.1"/>
    </source>
</evidence>
<dbReference type="GO" id="GO:0047837">
    <property type="term" value="F:D-xylose 1-dehydrogenase (NADP+) activity"/>
    <property type="evidence" value="ECO:0007669"/>
    <property type="project" value="UniProtKB-EC"/>
</dbReference>
<keyword evidence="2" id="KW-0560">Oxidoreductase</keyword>
<protein>
    <recommendedName>
        <fullName evidence="3">D-xylose 1-dehydrogenase (NADP(+), D-xylono-1,5-lactone-forming)</fullName>
        <ecNumber evidence="3">1.1.1.179</ecNumber>
    </recommendedName>
    <alternativeName>
        <fullName evidence="4">D-xylose-NADP dehydrogenase</fullName>
    </alternativeName>
</protein>
<keyword evidence="9" id="KW-1185">Reference proteome</keyword>
<dbReference type="AlphaFoldDB" id="A0A8H5LXQ7"/>
<comment type="similarity">
    <text evidence="1">Belongs to the Gfo/Idh/MocA family.</text>
</comment>
<dbReference type="Pfam" id="PF01408">
    <property type="entry name" value="GFO_IDH_MocA"/>
    <property type="match status" value="1"/>
</dbReference>
<dbReference type="Proteomes" id="UP000565441">
    <property type="component" value="Unassembled WGS sequence"/>
</dbReference>
<sequence>MLALHPSIHPFTSIGPIIPRSPTNNQTSITGVVFSTSSLLMAAQVTVFRWGIISTGNIAACFVKDLLVDPKSRDVHDVVHKVAAVGSRSVEKAQEFIDTVAGGDKSIRAYGTYKEIYDDKDIDGVYIGASLPIPTPDATVLTLKVIGTPHTYHYENALDAIKGGKNVLCEKPVTCNVAELRSLLAAAKEHNVFFMEAVWTRFQPLTLEVKRIAEEGSLGAPVVLHADLSGDCDVHNIPKTHRILDPALGGGALLDLHSGPYPLVWAIVALYENPHNNFAKPSNISGTMLKTPLTDVDSNTSFTVTFASAGIAAQAILSCSINLNPQQPGVNIRFERGTITIPAPIYCPKEFTVRYFGKNGQITREERKVFEYVGGGWHFQADEVARCVRDGKKESELWGHNKSLLEMEIFDEVRRQGGYTFPAGVERVV</sequence>
<dbReference type="SUPFAM" id="SSF51735">
    <property type="entry name" value="NAD(P)-binding Rossmann-fold domains"/>
    <property type="match status" value="1"/>
</dbReference>
<evidence type="ECO:0000256" key="4">
    <source>
        <dbReference type="ARBA" id="ARBA00042988"/>
    </source>
</evidence>
<feature type="domain" description="GFO/IDH/MocA-like oxidoreductase" evidence="7">
    <location>
        <begin position="207"/>
        <end position="339"/>
    </location>
</feature>
<feature type="domain" description="Gfo/Idh/MocA-like oxidoreductase N-terminal" evidence="6">
    <location>
        <begin position="48"/>
        <end position="195"/>
    </location>
</feature>
<evidence type="ECO:0000256" key="5">
    <source>
        <dbReference type="ARBA" id="ARBA00049233"/>
    </source>
</evidence>
<dbReference type="Pfam" id="PF22725">
    <property type="entry name" value="GFO_IDH_MocA_C3"/>
    <property type="match status" value="1"/>
</dbReference>
<comment type="caution">
    <text evidence="8">The sequence shown here is derived from an EMBL/GenBank/DDBJ whole genome shotgun (WGS) entry which is preliminary data.</text>
</comment>
<organism evidence="8 9">
    <name type="scientific">Tricholomella constricta</name>
    <dbReference type="NCBI Taxonomy" id="117010"/>
    <lineage>
        <taxon>Eukaryota</taxon>
        <taxon>Fungi</taxon>
        <taxon>Dikarya</taxon>
        <taxon>Basidiomycota</taxon>
        <taxon>Agaricomycotina</taxon>
        <taxon>Agaricomycetes</taxon>
        <taxon>Agaricomycetidae</taxon>
        <taxon>Agaricales</taxon>
        <taxon>Tricholomatineae</taxon>
        <taxon>Lyophyllaceae</taxon>
        <taxon>Tricholomella</taxon>
    </lineage>
</organism>
<dbReference type="Gene3D" id="3.30.360.10">
    <property type="entry name" value="Dihydrodipicolinate Reductase, domain 2"/>
    <property type="match status" value="1"/>
</dbReference>
<evidence type="ECO:0000256" key="1">
    <source>
        <dbReference type="ARBA" id="ARBA00010928"/>
    </source>
</evidence>
<dbReference type="PANTHER" id="PTHR22604">
    <property type="entry name" value="OXIDOREDUCTASES"/>
    <property type="match status" value="1"/>
</dbReference>
<evidence type="ECO:0000256" key="2">
    <source>
        <dbReference type="ARBA" id="ARBA00023002"/>
    </source>
</evidence>
<evidence type="ECO:0000256" key="3">
    <source>
        <dbReference type="ARBA" id="ARBA00038984"/>
    </source>
</evidence>
<proteinExistence type="inferred from homology"/>
<evidence type="ECO:0000259" key="6">
    <source>
        <dbReference type="Pfam" id="PF01408"/>
    </source>
</evidence>
<gene>
    <name evidence="8" type="ORF">D9615_007494</name>
</gene>